<dbReference type="EMBL" id="PGGS01000574">
    <property type="protein sequence ID" value="PNH02922.1"/>
    <property type="molecule type" value="Genomic_DNA"/>
</dbReference>
<sequence length="98" mass="10200">MQVARGRSVARGSAGGAKTARAAILGRRVCVTRAAATVEKAEEKAIGAAWQFTQPAGKGLGFYTGAEDGYLYVDQLRVEDIRAKVRPGGPGPQPLQGS</sequence>
<evidence type="ECO:0000313" key="3">
    <source>
        <dbReference type="Proteomes" id="UP000236333"/>
    </source>
</evidence>
<evidence type="ECO:0000256" key="1">
    <source>
        <dbReference type="SAM" id="MobiDB-lite"/>
    </source>
</evidence>
<reference evidence="2 3" key="1">
    <citation type="journal article" date="2017" name="Mol. Biol. Evol.">
        <title>The 4-celled Tetrabaena socialis nuclear genome reveals the essential components for genetic control of cell number at the origin of multicellularity in the volvocine lineage.</title>
        <authorList>
            <person name="Featherston J."/>
            <person name="Arakaki Y."/>
            <person name="Hanschen E.R."/>
            <person name="Ferris P.J."/>
            <person name="Michod R.E."/>
            <person name="Olson B.J.S.C."/>
            <person name="Nozaki H."/>
            <person name="Durand P.M."/>
        </authorList>
    </citation>
    <scope>NUCLEOTIDE SEQUENCE [LARGE SCALE GENOMIC DNA]</scope>
    <source>
        <strain evidence="2 3">NIES-571</strain>
    </source>
</reference>
<organism evidence="2 3">
    <name type="scientific">Tetrabaena socialis</name>
    <dbReference type="NCBI Taxonomy" id="47790"/>
    <lineage>
        <taxon>Eukaryota</taxon>
        <taxon>Viridiplantae</taxon>
        <taxon>Chlorophyta</taxon>
        <taxon>core chlorophytes</taxon>
        <taxon>Chlorophyceae</taxon>
        <taxon>CS clade</taxon>
        <taxon>Chlamydomonadales</taxon>
        <taxon>Tetrabaenaceae</taxon>
        <taxon>Tetrabaena</taxon>
    </lineage>
</organism>
<name>A0A2J7ZRM2_9CHLO</name>
<dbReference type="OrthoDB" id="5034579at2759"/>
<comment type="caution">
    <text evidence="2">The sequence shown here is derived from an EMBL/GenBank/DDBJ whole genome shotgun (WGS) entry which is preliminary data.</text>
</comment>
<gene>
    <name evidence="2" type="ORF">TSOC_011049</name>
</gene>
<protein>
    <submittedName>
        <fullName evidence="2">Uncharacterized protein</fullName>
    </submittedName>
</protein>
<dbReference type="AlphaFoldDB" id="A0A2J7ZRM2"/>
<keyword evidence="3" id="KW-1185">Reference proteome</keyword>
<dbReference type="Proteomes" id="UP000236333">
    <property type="component" value="Unassembled WGS sequence"/>
</dbReference>
<proteinExistence type="predicted"/>
<evidence type="ECO:0000313" key="2">
    <source>
        <dbReference type="EMBL" id="PNH02922.1"/>
    </source>
</evidence>
<feature type="region of interest" description="Disordered" evidence="1">
    <location>
        <begin position="1"/>
        <end position="20"/>
    </location>
</feature>
<accession>A0A2J7ZRM2</accession>
<feature type="compositionally biased region" description="Low complexity" evidence="1">
    <location>
        <begin position="1"/>
        <end position="12"/>
    </location>
</feature>